<keyword evidence="3" id="KW-1185">Reference proteome</keyword>
<dbReference type="AlphaFoldDB" id="A0A210QZN1"/>
<feature type="signal peptide" evidence="1">
    <location>
        <begin position="1"/>
        <end position="23"/>
    </location>
</feature>
<reference evidence="2 3" key="1">
    <citation type="journal article" date="2017" name="Nat. Ecol. Evol.">
        <title>Scallop genome provides insights into evolution of bilaterian karyotype and development.</title>
        <authorList>
            <person name="Wang S."/>
            <person name="Zhang J."/>
            <person name="Jiao W."/>
            <person name="Li J."/>
            <person name="Xun X."/>
            <person name="Sun Y."/>
            <person name="Guo X."/>
            <person name="Huan P."/>
            <person name="Dong B."/>
            <person name="Zhang L."/>
            <person name="Hu X."/>
            <person name="Sun X."/>
            <person name="Wang J."/>
            <person name="Zhao C."/>
            <person name="Wang Y."/>
            <person name="Wang D."/>
            <person name="Huang X."/>
            <person name="Wang R."/>
            <person name="Lv J."/>
            <person name="Li Y."/>
            <person name="Zhang Z."/>
            <person name="Liu B."/>
            <person name="Lu W."/>
            <person name="Hui Y."/>
            <person name="Liang J."/>
            <person name="Zhou Z."/>
            <person name="Hou R."/>
            <person name="Li X."/>
            <person name="Liu Y."/>
            <person name="Li H."/>
            <person name="Ning X."/>
            <person name="Lin Y."/>
            <person name="Zhao L."/>
            <person name="Xing Q."/>
            <person name="Dou J."/>
            <person name="Li Y."/>
            <person name="Mao J."/>
            <person name="Guo H."/>
            <person name="Dou H."/>
            <person name="Li T."/>
            <person name="Mu C."/>
            <person name="Jiang W."/>
            <person name="Fu Q."/>
            <person name="Fu X."/>
            <person name="Miao Y."/>
            <person name="Liu J."/>
            <person name="Yu Q."/>
            <person name="Li R."/>
            <person name="Liao H."/>
            <person name="Li X."/>
            <person name="Kong Y."/>
            <person name="Jiang Z."/>
            <person name="Chourrout D."/>
            <person name="Li R."/>
            <person name="Bao Z."/>
        </authorList>
    </citation>
    <scope>NUCLEOTIDE SEQUENCE [LARGE SCALE GENOMIC DNA]</scope>
    <source>
        <strain evidence="2 3">PY_sf001</strain>
    </source>
</reference>
<evidence type="ECO:0000256" key="1">
    <source>
        <dbReference type="SAM" id="SignalP"/>
    </source>
</evidence>
<sequence length="77" mass="8578">MACGKALLASLMIFILICNSAEGFHYRVLTDPYIMGECPKIPDCPGDYIVSWCRRYQIITLADGIMCRDCPINVCGN</sequence>
<proteinExistence type="predicted"/>
<evidence type="ECO:0000313" key="3">
    <source>
        <dbReference type="Proteomes" id="UP000242188"/>
    </source>
</evidence>
<comment type="caution">
    <text evidence="2">The sequence shown here is derived from an EMBL/GenBank/DDBJ whole genome shotgun (WGS) entry which is preliminary data.</text>
</comment>
<feature type="chain" id="PRO_5012600524" evidence="1">
    <location>
        <begin position="24"/>
        <end position="77"/>
    </location>
</feature>
<gene>
    <name evidence="2" type="ORF">KP79_PYT18918</name>
</gene>
<evidence type="ECO:0000313" key="2">
    <source>
        <dbReference type="EMBL" id="OWF54172.1"/>
    </source>
</evidence>
<dbReference type="EMBL" id="NEDP02001154">
    <property type="protein sequence ID" value="OWF54172.1"/>
    <property type="molecule type" value="Genomic_DNA"/>
</dbReference>
<name>A0A210QZN1_MIZYE</name>
<organism evidence="2 3">
    <name type="scientific">Mizuhopecten yessoensis</name>
    <name type="common">Japanese scallop</name>
    <name type="synonym">Patinopecten yessoensis</name>
    <dbReference type="NCBI Taxonomy" id="6573"/>
    <lineage>
        <taxon>Eukaryota</taxon>
        <taxon>Metazoa</taxon>
        <taxon>Spiralia</taxon>
        <taxon>Lophotrochozoa</taxon>
        <taxon>Mollusca</taxon>
        <taxon>Bivalvia</taxon>
        <taxon>Autobranchia</taxon>
        <taxon>Pteriomorphia</taxon>
        <taxon>Pectinida</taxon>
        <taxon>Pectinoidea</taxon>
        <taxon>Pectinidae</taxon>
        <taxon>Mizuhopecten</taxon>
    </lineage>
</organism>
<dbReference type="Proteomes" id="UP000242188">
    <property type="component" value="Unassembled WGS sequence"/>
</dbReference>
<protein>
    <submittedName>
        <fullName evidence="2">Uncharacterized protein</fullName>
    </submittedName>
</protein>
<keyword evidence="1" id="KW-0732">Signal</keyword>
<accession>A0A210QZN1</accession>